<dbReference type="Proteomes" id="UP001501407">
    <property type="component" value="Unassembled WGS sequence"/>
</dbReference>
<evidence type="ECO:0000256" key="2">
    <source>
        <dbReference type="SAM" id="SignalP"/>
    </source>
</evidence>
<dbReference type="RefSeq" id="WP_194412308.1">
    <property type="nucleotide sequence ID" value="NZ_BAABKZ010000001.1"/>
</dbReference>
<comment type="caution">
    <text evidence="3">The sequence shown here is derived from an EMBL/GenBank/DDBJ whole genome shotgun (WGS) entry which is preliminary data.</text>
</comment>
<gene>
    <name evidence="3" type="ORF">GCM10025760_04130</name>
</gene>
<keyword evidence="4" id="KW-1185">Reference proteome</keyword>
<evidence type="ECO:0000313" key="3">
    <source>
        <dbReference type="EMBL" id="GAA5085334.1"/>
    </source>
</evidence>
<feature type="chain" id="PRO_5046891049" evidence="2">
    <location>
        <begin position="21"/>
        <end position="219"/>
    </location>
</feature>
<accession>A0ABP9LTU7</accession>
<sequence length="219" mass="22447">MLRRLAPLLLAAALVLAGCAAEVPAPATTTSPSPAAQPSATPTPTPTTAGAIALGIEGLAFTEGGTSETFSFDDPEPLLAFVEELTGEPRTGEDFPDPWGNGDPWGTLYTWDDITVSVLKDGPASVTILAPAVGGIPVRTASGIAIGSARDAVLATGGWDEWDADGDGQADYLGVEGQEVEGVESLSRPGQPGRQFILVTLDGDLVTELQSPSNDFSDI</sequence>
<feature type="signal peptide" evidence="2">
    <location>
        <begin position="1"/>
        <end position="20"/>
    </location>
</feature>
<proteinExistence type="predicted"/>
<evidence type="ECO:0000256" key="1">
    <source>
        <dbReference type="SAM" id="MobiDB-lite"/>
    </source>
</evidence>
<protein>
    <submittedName>
        <fullName evidence="3">Uncharacterized protein</fullName>
    </submittedName>
</protein>
<reference evidence="4" key="1">
    <citation type="journal article" date="2019" name="Int. J. Syst. Evol. Microbiol.">
        <title>The Global Catalogue of Microorganisms (GCM) 10K type strain sequencing project: providing services to taxonomists for standard genome sequencing and annotation.</title>
        <authorList>
            <consortium name="The Broad Institute Genomics Platform"/>
            <consortium name="The Broad Institute Genome Sequencing Center for Infectious Disease"/>
            <person name="Wu L."/>
            <person name="Ma J."/>
        </authorList>
    </citation>
    <scope>NUCLEOTIDE SEQUENCE [LARGE SCALE GENOMIC DNA]</scope>
    <source>
        <strain evidence="4">JCM 18959</strain>
    </source>
</reference>
<evidence type="ECO:0000313" key="4">
    <source>
        <dbReference type="Proteomes" id="UP001501407"/>
    </source>
</evidence>
<name>A0ABP9LTU7_9MICO</name>
<keyword evidence="2" id="KW-0732">Signal</keyword>
<dbReference type="EMBL" id="BAABKZ010000001">
    <property type="protein sequence ID" value="GAA5085334.1"/>
    <property type="molecule type" value="Genomic_DNA"/>
</dbReference>
<feature type="region of interest" description="Disordered" evidence="1">
    <location>
        <begin position="25"/>
        <end position="49"/>
    </location>
</feature>
<organism evidence="3 4">
    <name type="scientific">Microbacterium yannicii</name>
    <dbReference type="NCBI Taxonomy" id="671622"/>
    <lineage>
        <taxon>Bacteria</taxon>
        <taxon>Bacillati</taxon>
        <taxon>Actinomycetota</taxon>
        <taxon>Actinomycetes</taxon>
        <taxon>Micrococcales</taxon>
        <taxon>Microbacteriaceae</taxon>
        <taxon>Microbacterium</taxon>
    </lineage>
</organism>
<dbReference type="PROSITE" id="PS51257">
    <property type="entry name" value="PROKAR_LIPOPROTEIN"/>
    <property type="match status" value="1"/>
</dbReference>